<dbReference type="InterPro" id="IPR010285">
    <property type="entry name" value="DNA_helicase_pif1-like_DEAD"/>
</dbReference>
<keyword evidence="1" id="KW-0227">DNA damage</keyword>
<dbReference type="GO" id="GO:0043139">
    <property type="term" value="F:5'-3' DNA helicase activity"/>
    <property type="evidence" value="ECO:0007669"/>
    <property type="project" value="UniProtKB-EC"/>
</dbReference>
<feature type="non-terminal residue" evidence="3">
    <location>
        <position position="109"/>
    </location>
</feature>
<organism evidence="3 4">
    <name type="scientific">Amanita muscaria (strain Koide BX008)</name>
    <dbReference type="NCBI Taxonomy" id="946122"/>
    <lineage>
        <taxon>Eukaryota</taxon>
        <taxon>Fungi</taxon>
        <taxon>Dikarya</taxon>
        <taxon>Basidiomycota</taxon>
        <taxon>Agaricomycotina</taxon>
        <taxon>Agaricomycetes</taxon>
        <taxon>Agaricomycetidae</taxon>
        <taxon>Agaricales</taxon>
        <taxon>Pluteineae</taxon>
        <taxon>Amanitaceae</taxon>
        <taxon>Amanita</taxon>
    </lineage>
</organism>
<dbReference type="InterPro" id="IPR027417">
    <property type="entry name" value="P-loop_NTPase"/>
</dbReference>
<keyword evidence="1" id="KW-0547">Nucleotide-binding</keyword>
<dbReference type="GO" id="GO:0006281">
    <property type="term" value="P:DNA repair"/>
    <property type="evidence" value="ECO:0007669"/>
    <property type="project" value="UniProtKB-KW"/>
</dbReference>
<dbReference type="GO" id="GO:0000723">
    <property type="term" value="P:telomere maintenance"/>
    <property type="evidence" value="ECO:0007669"/>
    <property type="project" value="InterPro"/>
</dbReference>
<dbReference type="InParanoid" id="A0A0C2ST33"/>
<feature type="domain" description="DNA helicase Pif1-like DEAD-box helicase" evidence="2">
    <location>
        <begin position="29"/>
        <end position="108"/>
    </location>
</feature>
<dbReference type="HOGENOM" id="CLU_161528_0_0_1"/>
<evidence type="ECO:0000313" key="3">
    <source>
        <dbReference type="EMBL" id="KIL66495.1"/>
    </source>
</evidence>
<evidence type="ECO:0000313" key="4">
    <source>
        <dbReference type="Proteomes" id="UP000054549"/>
    </source>
</evidence>
<gene>
    <name evidence="3" type="ORF">M378DRAFT_75208</name>
</gene>
<protein>
    <recommendedName>
        <fullName evidence="1">ATP-dependent DNA helicase</fullName>
        <ecNumber evidence="1">5.6.2.3</ecNumber>
    </recommendedName>
</protein>
<dbReference type="EMBL" id="KN818236">
    <property type="protein sequence ID" value="KIL66495.1"/>
    <property type="molecule type" value="Genomic_DNA"/>
</dbReference>
<keyword evidence="1" id="KW-0067">ATP-binding</keyword>
<keyword evidence="1" id="KW-0233">DNA recombination</keyword>
<dbReference type="GO" id="GO:0006310">
    <property type="term" value="P:DNA recombination"/>
    <property type="evidence" value="ECO:0007669"/>
    <property type="project" value="UniProtKB-KW"/>
</dbReference>
<sequence>MHEQAHRDAETVRHVPQPEPLEALKLNELNCEQRRAFDIVTQHLSATEGSTGSSQLLMQLIGEGGTGKSRVIQTITHAFEISERLCMLRKAAYTGIAACLIGGQTLHSL</sequence>
<dbReference type="Pfam" id="PF05970">
    <property type="entry name" value="PIF1"/>
    <property type="match status" value="1"/>
</dbReference>
<dbReference type="Gene3D" id="3.40.50.300">
    <property type="entry name" value="P-loop containing nucleotide triphosphate hydrolases"/>
    <property type="match status" value="1"/>
</dbReference>
<proteinExistence type="inferred from homology"/>
<evidence type="ECO:0000259" key="2">
    <source>
        <dbReference type="Pfam" id="PF05970"/>
    </source>
</evidence>
<dbReference type="AlphaFoldDB" id="A0A0C2ST33"/>
<comment type="cofactor">
    <cofactor evidence="1">
        <name>Mg(2+)</name>
        <dbReference type="ChEBI" id="CHEBI:18420"/>
    </cofactor>
</comment>
<dbReference type="InterPro" id="IPR051055">
    <property type="entry name" value="PIF1_helicase"/>
</dbReference>
<dbReference type="OrthoDB" id="432234at2759"/>
<keyword evidence="1" id="KW-0347">Helicase</keyword>
<keyword evidence="1" id="KW-0234">DNA repair</keyword>
<dbReference type="PANTHER" id="PTHR47642:SF6">
    <property type="entry name" value="ATP-DEPENDENT DNA HELICASE"/>
    <property type="match status" value="1"/>
</dbReference>
<dbReference type="PANTHER" id="PTHR47642">
    <property type="entry name" value="ATP-DEPENDENT DNA HELICASE"/>
    <property type="match status" value="1"/>
</dbReference>
<keyword evidence="4" id="KW-1185">Reference proteome</keyword>
<comment type="similarity">
    <text evidence="1">Belongs to the helicase family.</text>
</comment>
<comment type="catalytic activity">
    <reaction evidence="1">
        <text>ATP + H2O = ADP + phosphate + H(+)</text>
        <dbReference type="Rhea" id="RHEA:13065"/>
        <dbReference type="ChEBI" id="CHEBI:15377"/>
        <dbReference type="ChEBI" id="CHEBI:15378"/>
        <dbReference type="ChEBI" id="CHEBI:30616"/>
        <dbReference type="ChEBI" id="CHEBI:43474"/>
        <dbReference type="ChEBI" id="CHEBI:456216"/>
        <dbReference type="EC" id="5.6.2.3"/>
    </reaction>
</comment>
<dbReference type="GO" id="GO:0016887">
    <property type="term" value="F:ATP hydrolysis activity"/>
    <property type="evidence" value="ECO:0007669"/>
    <property type="project" value="RHEA"/>
</dbReference>
<reference evidence="3 4" key="1">
    <citation type="submission" date="2014-04" db="EMBL/GenBank/DDBJ databases">
        <title>Evolutionary Origins and Diversification of the Mycorrhizal Mutualists.</title>
        <authorList>
            <consortium name="DOE Joint Genome Institute"/>
            <consortium name="Mycorrhizal Genomics Consortium"/>
            <person name="Kohler A."/>
            <person name="Kuo A."/>
            <person name="Nagy L.G."/>
            <person name="Floudas D."/>
            <person name="Copeland A."/>
            <person name="Barry K.W."/>
            <person name="Cichocki N."/>
            <person name="Veneault-Fourrey C."/>
            <person name="LaButti K."/>
            <person name="Lindquist E.A."/>
            <person name="Lipzen A."/>
            <person name="Lundell T."/>
            <person name="Morin E."/>
            <person name="Murat C."/>
            <person name="Riley R."/>
            <person name="Ohm R."/>
            <person name="Sun H."/>
            <person name="Tunlid A."/>
            <person name="Henrissat B."/>
            <person name="Grigoriev I.V."/>
            <person name="Hibbett D.S."/>
            <person name="Martin F."/>
        </authorList>
    </citation>
    <scope>NUCLEOTIDE SEQUENCE [LARGE SCALE GENOMIC DNA]</scope>
    <source>
        <strain evidence="3 4">Koide BX008</strain>
    </source>
</reference>
<dbReference type="GO" id="GO:0005524">
    <property type="term" value="F:ATP binding"/>
    <property type="evidence" value="ECO:0007669"/>
    <property type="project" value="UniProtKB-KW"/>
</dbReference>
<keyword evidence="1" id="KW-0378">Hydrolase</keyword>
<dbReference type="Proteomes" id="UP000054549">
    <property type="component" value="Unassembled WGS sequence"/>
</dbReference>
<name>A0A0C2ST33_AMAMK</name>
<dbReference type="EC" id="5.6.2.3" evidence="1"/>
<evidence type="ECO:0000256" key="1">
    <source>
        <dbReference type="RuleBase" id="RU363044"/>
    </source>
</evidence>
<accession>A0A0C2ST33</accession>